<keyword evidence="1" id="KW-0472">Membrane</keyword>
<gene>
    <name evidence="3" type="ORF">TAE01_17450</name>
</gene>
<evidence type="ECO:0000313" key="4">
    <source>
        <dbReference type="Proteomes" id="UP000321534"/>
    </source>
</evidence>
<dbReference type="EMBL" id="BJYX01000007">
    <property type="protein sequence ID" value="GEO29935.1"/>
    <property type="molecule type" value="Genomic_DNA"/>
</dbReference>
<keyword evidence="1" id="KW-1133">Transmembrane helix</keyword>
<dbReference type="Proteomes" id="UP000321534">
    <property type="component" value="Unassembled WGS sequence"/>
</dbReference>
<proteinExistence type="predicted"/>
<evidence type="ECO:0000259" key="2">
    <source>
        <dbReference type="Pfam" id="PF13400"/>
    </source>
</evidence>
<dbReference type="RefSeq" id="WP_186815113.1">
    <property type="nucleotide sequence ID" value="NZ_BAAARO010000026.1"/>
</dbReference>
<sequence length="408" mass="41206">MRVLLNRRDERGAVTLIVTFFIVAMCICAAMVTDFGMAYLNKQQAQGAADAAVMAAGKVFVGQSGTCASLMSDAGLMDSANSAADQLRLANLPGSPDVNLVPSCATGVLTLDYHVTTTSPLGLGQMVTGTDHLNVDREAEASLQIVTTTVGACSLCFLGTGQMSTGNADYQVNGGSIHLNGSLSAGPNGMWTANSIGLAGTASGGQFSPAWKTEPQIPDPLGSLQMPLLTTGLSPKSNPCTDGPGIYGAFPIPKGVCTLQPGAYAITGSWSMKNNSTLTSSGGVTLYFQSPSGMLDVKNGTIDNLTAPTGSPSGAPPGWPSGLAIIYDRNNTNPITAQGNGGTAVAGGIYAKSATIDFNGGSTFLINGGPVVVNGATGNGNPGAVIVDHANDIGGTQQSNASTTTMTK</sequence>
<feature type="domain" description="Putative Flp pilus-assembly TadG-like N-terminal" evidence="2">
    <location>
        <begin position="12"/>
        <end position="57"/>
    </location>
</feature>
<dbReference type="Pfam" id="PF13400">
    <property type="entry name" value="Tad"/>
    <property type="match status" value="1"/>
</dbReference>
<reference evidence="3 4" key="1">
    <citation type="submission" date="2019-07" db="EMBL/GenBank/DDBJ databases">
        <title>Whole genome shotgun sequence of Terrabacter aerolatus NBRC 106305.</title>
        <authorList>
            <person name="Hosoyama A."/>
            <person name="Uohara A."/>
            <person name="Ohji S."/>
            <person name="Ichikawa N."/>
        </authorList>
    </citation>
    <scope>NUCLEOTIDE SEQUENCE [LARGE SCALE GENOMIC DNA]</scope>
    <source>
        <strain evidence="3 4">NBRC 106305</strain>
    </source>
</reference>
<evidence type="ECO:0000313" key="3">
    <source>
        <dbReference type="EMBL" id="GEO29935.1"/>
    </source>
</evidence>
<feature type="transmembrane region" description="Helical" evidence="1">
    <location>
        <begin position="12"/>
        <end position="32"/>
    </location>
</feature>
<evidence type="ECO:0000256" key="1">
    <source>
        <dbReference type="SAM" id="Phobius"/>
    </source>
</evidence>
<keyword evidence="4" id="KW-1185">Reference proteome</keyword>
<accession>A0A512D0E2</accession>
<dbReference type="InterPro" id="IPR028087">
    <property type="entry name" value="Tad_N"/>
</dbReference>
<name>A0A512D0E2_9MICO</name>
<comment type="caution">
    <text evidence="3">The sequence shown here is derived from an EMBL/GenBank/DDBJ whole genome shotgun (WGS) entry which is preliminary data.</text>
</comment>
<keyword evidence="1" id="KW-0812">Transmembrane</keyword>
<protein>
    <recommendedName>
        <fullName evidence="2">Putative Flp pilus-assembly TadG-like N-terminal domain-containing protein</fullName>
    </recommendedName>
</protein>
<dbReference type="AlphaFoldDB" id="A0A512D0E2"/>
<organism evidence="3 4">
    <name type="scientific">Terrabacter aerolatus</name>
    <dbReference type="NCBI Taxonomy" id="422442"/>
    <lineage>
        <taxon>Bacteria</taxon>
        <taxon>Bacillati</taxon>
        <taxon>Actinomycetota</taxon>
        <taxon>Actinomycetes</taxon>
        <taxon>Micrococcales</taxon>
        <taxon>Intrasporangiaceae</taxon>
        <taxon>Terrabacter</taxon>
    </lineage>
</organism>